<reference evidence="5 6" key="1">
    <citation type="journal article" date="2007" name="Int. J. Syst. Evol. Microbiol.">
        <title>Description of Pelomonas aquatica sp. nov. and Pelomonas puraquae sp. nov., isolated from industrial and haemodialysis water.</title>
        <authorList>
            <person name="Gomila M."/>
            <person name="Bowien B."/>
            <person name="Falsen E."/>
            <person name="Moore E.R."/>
            <person name="Lalucat J."/>
        </authorList>
    </citation>
    <scope>NUCLEOTIDE SEQUENCE [LARGE SCALE GENOMIC DNA]</scope>
    <source>
        <strain evidence="5 6">CCUG 52769</strain>
    </source>
</reference>
<evidence type="ECO:0000256" key="1">
    <source>
        <dbReference type="ARBA" id="ARBA00010923"/>
    </source>
</evidence>
<evidence type="ECO:0000256" key="2">
    <source>
        <dbReference type="ARBA" id="ARBA00022747"/>
    </source>
</evidence>
<evidence type="ECO:0000313" key="6">
    <source>
        <dbReference type="Proteomes" id="UP000197446"/>
    </source>
</evidence>
<keyword evidence="2" id="KW-0680">Restriction system</keyword>
<dbReference type="OrthoDB" id="9798929at2"/>
<sequence>MRSDDVSYTLEDCLDALIDYRGKTPRKTEAGIPLITAKVVKGGRIETPNEFIDPKDFGAWMTRGLPQVGDVVMTTEAPLGEVGQIRTLPVALAQRIVTLRGKAGVLHNDYLLYALQSAPVQAQLLGRSSGTTVLGIKQSELRRVSLALPRFEEQAAVAAVLKCLDDRIDLFRQTNATLESFVRSLFKSWFIDFDPVRAKAEGREPEGMDASTAAHFPDQFESSALGVIPKGWRAGKMGGLCHNPRAQARPGDLPVDTPYMGLEHIPRKSIALDSAGTAEGLESGKFWFQPDDVLFGKLRPYFHKVGLAPCRGVCSTDILVIRPIEARWLGFVAMHASSDELIAYATQLSNGAKMPRTSWHDIAAFNLVVPTEAIAQSFDDVARPLFRKIHANIAATKLLAEVRDALLPRLVNGKLRLPECQEEIREAVA</sequence>
<evidence type="ECO:0000313" key="5">
    <source>
        <dbReference type="EMBL" id="OWR01912.1"/>
    </source>
</evidence>
<keyword evidence="5" id="KW-0255">Endonuclease</keyword>
<comment type="similarity">
    <text evidence="1">Belongs to the type-I restriction system S methylase family.</text>
</comment>
<dbReference type="GO" id="GO:0009307">
    <property type="term" value="P:DNA restriction-modification system"/>
    <property type="evidence" value="ECO:0007669"/>
    <property type="project" value="UniProtKB-KW"/>
</dbReference>
<evidence type="ECO:0000259" key="4">
    <source>
        <dbReference type="Pfam" id="PF01420"/>
    </source>
</evidence>
<feature type="domain" description="Type I restriction modification DNA specificity" evidence="4">
    <location>
        <begin position="29"/>
        <end position="179"/>
    </location>
</feature>
<dbReference type="EMBL" id="NISI01000011">
    <property type="protein sequence ID" value="OWR01912.1"/>
    <property type="molecule type" value="Genomic_DNA"/>
</dbReference>
<dbReference type="SUPFAM" id="SSF116734">
    <property type="entry name" value="DNA methylase specificity domain"/>
    <property type="match status" value="2"/>
</dbReference>
<gene>
    <name evidence="5" type="ORF">CDO81_21495</name>
</gene>
<dbReference type="Proteomes" id="UP000197446">
    <property type="component" value="Unassembled WGS sequence"/>
</dbReference>
<dbReference type="Gene3D" id="3.90.220.20">
    <property type="entry name" value="DNA methylase specificity domains"/>
    <property type="match status" value="2"/>
</dbReference>
<dbReference type="GO" id="GO:0004519">
    <property type="term" value="F:endonuclease activity"/>
    <property type="evidence" value="ECO:0007669"/>
    <property type="project" value="UniProtKB-KW"/>
</dbReference>
<evidence type="ECO:0000256" key="3">
    <source>
        <dbReference type="ARBA" id="ARBA00023125"/>
    </source>
</evidence>
<dbReference type="PANTHER" id="PTHR30408:SF13">
    <property type="entry name" value="TYPE I RESTRICTION ENZYME HINDI SPECIFICITY SUBUNIT"/>
    <property type="match status" value="1"/>
</dbReference>
<protein>
    <submittedName>
        <fullName evidence="5">Restriction endonuclease subunit S</fullName>
    </submittedName>
</protein>
<keyword evidence="6" id="KW-1185">Reference proteome</keyword>
<keyword evidence="3" id="KW-0238">DNA-binding</keyword>
<dbReference type="InterPro" id="IPR000055">
    <property type="entry name" value="Restrct_endonuc_typeI_TRD"/>
</dbReference>
<organism evidence="5 6">
    <name type="scientific">Roseateles puraquae</name>
    <dbReference type="NCBI Taxonomy" id="431059"/>
    <lineage>
        <taxon>Bacteria</taxon>
        <taxon>Pseudomonadati</taxon>
        <taxon>Pseudomonadota</taxon>
        <taxon>Betaproteobacteria</taxon>
        <taxon>Burkholderiales</taxon>
        <taxon>Sphaerotilaceae</taxon>
        <taxon>Roseateles</taxon>
    </lineage>
</organism>
<dbReference type="RefSeq" id="WP_088485299.1">
    <property type="nucleotide sequence ID" value="NZ_NISI01000011.1"/>
</dbReference>
<proteinExistence type="inferred from homology"/>
<keyword evidence="5" id="KW-0540">Nuclease</keyword>
<dbReference type="AlphaFoldDB" id="A0A254N4Z9"/>
<comment type="caution">
    <text evidence="5">The sequence shown here is derived from an EMBL/GenBank/DDBJ whole genome shotgun (WGS) entry which is preliminary data.</text>
</comment>
<accession>A0A254N4Z9</accession>
<dbReference type="PANTHER" id="PTHR30408">
    <property type="entry name" value="TYPE-1 RESTRICTION ENZYME ECOKI SPECIFICITY PROTEIN"/>
    <property type="match status" value="1"/>
</dbReference>
<keyword evidence="5" id="KW-0378">Hydrolase</keyword>
<dbReference type="GO" id="GO:0003677">
    <property type="term" value="F:DNA binding"/>
    <property type="evidence" value="ECO:0007669"/>
    <property type="project" value="UniProtKB-KW"/>
</dbReference>
<dbReference type="Pfam" id="PF01420">
    <property type="entry name" value="Methylase_S"/>
    <property type="match status" value="1"/>
</dbReference>
<dbReference type="InterPro" id="IPR044946">
    <property type="entry name" value="Restrct_endonuc_typeI_TRD_sf"/>
</dbReference>
<name>A0A254N4Z9_9BURK</name>
<dbReference type="InterPro" id="IPR052021">
    <property type="entry name" value="Type-I_RS_S_subunit"/>
</dbReference>